<keyword evidence="3 6" id="KW-0812">Transmembrane</keyword>
<dbReference type="InterPro" id="IPR037272">
    <property type="entry name" value="SNS_sf"/>
</dbReference>
<feature type="non-terminal residue" evidence="7">
    <location>
        <position position="362"/>
    </location>
</feature>
<keyword evidence="2" id="KW-0813">Transport</keyword>
<comment type="subcellular location">
    <subcellularLocation>
        <location evidence="1">Membrane</location>
        <topology evidence="1">Multi-pass membrane protein</topology>
    </subcellularLocation>
</comment>
<feature type="transmembrane region" description="Helical" evidence="6">
    <location>
        <begin position="338"/>
        <end position="355"/>
    </location>
</feature>
<feature type="transmembrane region" description="Helical" evidence="6">
    <location>
        <begin position="248"/>
        <end position="274"/>
    </location>
</feature>
<protein>
    <recommendedName>
        <fullName evidence="8">Transporter</fullName>
    </recommendedName>
</protein>
<gene>
    <name evidence="7" type="ORF">METZ01_LOCUS292911</name>
</gene>
<keyword evidence="4 6" id="KW-1133">Transmembrane helix</keyword>
<dbReference type="PROSITE" id="PS50267">
    <property type="entry name" value="NA_NEUROTRAN_SYMP_3"/>
    <property type="match status" value="1"/>
</dbReference>
<dbReference type="SUPFAM" id="SSF161070">
    <property type="entry name" value="SNF-like"/>
    <property type="match status" value="1"/>
</dbReference>
<dbReference type="Pfam" id="PF00209">
    <property type="entry name" value="SNF"/>
    <property type="match status" value="2"/>
</dbReference>
<feature type="transmembrane region" description="Helical" evidence="6">
    <location>
        <begin position="17"/>
        <end position="34"/>
    </location>
</feature>
<dbReference type="CDD" id="cd10336">
    <property type="entry name" value="SLC6sbd_Tyt1-Like"/>
    <property type="match status" value="1"/>
</dbReference>
<evidence type="ECO:0000256" key="4">
    <source>
        <dbReference type="ARBA" id="ARBA00022989"/>
    </source>
</evidence>
<evidence type="ECO:0000256" key="5">
    <source>
        <dbReference type="ARBA" id="ARBA00023136"/>
    </source>
</evidence>
<dbReference type="PANTHER" id="PTHR42948">
    <property type="entry name" value="TRANSPORTER"/>
    <property type="match status" value="1"/>
</dbReference>
<evidence type="ECO:0000256" key="3">
    <source>
        <dbReference type="ARBA" id="ARBA00022692"/>
    </source>
</evidence>
<evidence type="ECO:0000313" key="7">
    <source>
        <dbReference type="EMBL" id="SVC40057.1"/>
    </source>
</evidence>
<feature type="transmembrane region" description="Helical" evidence="6">
    <location>
        <begin position="46"/>
        <end position="70"/>
    </location>
</feature>
<proteinExistence type="predicted"/>
<sequence>MSNSSSSEDRGQWGSKLGFIMAAAGSAVGLGNIWRFPYVTGENGGAAFVLVYLACVFFIGVPLLLVELSLGRASGRNPIGAFKKTGGGLPFILTGVLCLMACFFVLTYYGVIAGWTISYAWSQVTQQTLVFKEYTANTMSVLPVFAVFIGLTIWIVSAGVEKGIEKWSKILMPVLFVMMVVIIVRSLTLDGAEKGLKYYLSPDFSKIDGKVVLMALGQAFFSLSVGWGLMITYGSYMPKSQNIVTNGLWVASADTLVAILAGFMVFPAVFAFGMDPGEGAGLTFVTLPKVFAQMPAGWIFGTIFFCLLSMAALTSSISMLEVPVSYFVDKKSSARKKSAIIVGIVAFLIGIPSAMSNGGSEF</sequence>
<dbReference type="EMBL" id="UINC01089184">
    <property type="protein sequence ID" value="SVC40057.1"/>
    <property type="molecule type" value="Genomic_DNA"/>
</dbReference>
<dbReference type="AlphaFoldDB" id="A0A382LXG5"/>
<feature type="transmembrane region" description="Helical" evidence="6">
    <location>
        <begin position="141"/>
        <end position="158"/>
    </location>
</feature>
<dbReference type="PANTHER" id="PTHR42948:SF1">
    <property type="entry name" value="TRANSPORTER"/>
    <property type="match status" value="1"/>
</dbReference>
<reference evidence="7" key="1">
    <citation type="submission" date="2018-05" db="EMBL/GenBank/DDBJ databases">
        <authorList>
            <person name="Lanie J.A."/>
            <person name="Ng W.-L."/>
            <person name="Kazmierczak K.M."/>
            <person name="Andrzejewski T.M."/>
            <person name="Davidsen T.M."/>
            <person name="Wayne K.J."/>
            <person name="Tettelin H."/>
            <person name="Glass J.I."/>
            <person name="Rusch D."/>
            <person name="Podicherti R."/>
            <person name="Tsui H.-C.T."/>
            <person name="Winkler M.E."/>
        </authorList>
    </citation>
    <scope>NUCLEOTIDE SEQUENCE</scope>
</reference>
<organism evidence="7">
    <name type="scientific">marine metagenome</name>
    <dbReference type="NCBI Taxonomy" id="408172"/>
    <lineage>
        <taxon>unclassified sequences</taxon>
        <taxon>metagenomes</taxon>
        <taxon>ecological metagenomes</taxon>
    </lineage>
</organism>
<feature type="transmembrane region" description="Helical" evidence="6">
    <location>
        <begin position="91"/>
        <end position="121"/>
    </location>
</feature>
<keyword evidence="5 6" id="KW-0472">Membrane</keyword>
<feature type="transmembrane region" description="Helical" evidence="6">
    <location>
        <begin position="294"/>
        <end position="317"/>
    </location>
</feature>
<evidence type="ECO:0000256" key="1">
    <source>
        <dbReference type="ARBA" id="ARBA00004141"/>
    </source>
</evidence>
<evidence type="ECO:0008006" key="8">
    <source>
        <dbReference type="Google" id="ProtNLM"/>
    </source>
</evidence>
<feature type="transmembrane region" description="Helical" evidence="6">
    <location>
        <begin position="170"/>
        <end position="192"/>
    </location>
</feature>
<name>A0A382LXG5_9ZZZZ</name>
<evidence type="ECO:0000256" key="6">
    <source>
        <dbReference type="SAM" id="Phobius"/>
    </source>
</evidence>
<dbReference type="PRINTS" id="PR00176">
    <property type="entry name" value="NANEUSMPORT"/>
</dbReference>
<feature type="transmembrane region" description="Helical" evidence="6">
    <location>
        <begin position="212"/>
        <end position="236"/>
    </location>
</feature>
<evidence type="ECO:0000256" key="2">
    <source>
        <dbReference type="ARBA" id="ARBA00022448"/>
    </source>
</evidence>
<dbReference type="NCBIfam" id="NF037979">
    <property type="entry name" value="Na_transp"/>
    <property type="match status" value="1"/>
</dbReference>
<dbReference type="PROSITE" id="PS00610">
    <property type="entry name" value="NA_NEUROTRAN_SYMP_1"/>
    <property type="match status" value="1"/>
</dbReference>
<dbReference type="InterPro" id="IPR000175">
    <property type="entry name" value="Na/ntran_symport"/>
</dbReference>
<accession>A0A382LXG5</accession>
<dbReference type="InterPro" id="IPR047218">
    <property type="entry name" value="YocR/YhdH-like"/>
</dbReference>
<dbReference type="GO" id="GO:0016020">
    <property type="term" value="C:membrane"/>
    <property type="evidence" value="ECO:0007669"/>
    <property type="project" value="UniProtKB-SubCell"/>
</dbReference>